<keyword evidence="2" id="KW-0460">Magnesium</keyword>
<name>A0ABV7WM68_9GAMM</name>
<dbReference type="PIRSF" id="PIRSF005303">
    <property type="entry name" value="Thiam_monoph_kin"/>
    <property type="match status" value="1"/>
</dbReference>
<feature type="domain" description="PurM-like C-terminal" evidence="4">
    <location>
        <begin position="198"/>
        <end position="299"/>
    </location>
</feature>
<dbReference type="Proteomes" id="UP001595710">
    <property type="component" value="Unassembled WGS sequence"/>
</dbReference>
<comment type="caution">
    <text evidence="5">The sequence shown here is derived from an EMBL/GenBank/DDBJ whole genome shotgun (WGS) entry which is preliminary data.</text>
</comment>
<feature type="binding site" evidence="2">
    <location>
        <position position="77"/>
    </location>
    <ligand>
        <name>Mg(2+)</name>
        <dbReference type="ChEBI" id="CHEBI:18420"/>
        <label>3</label>
    </ligand>
</feature>
<gene>
    <name evidence="2 5" type="primary">thiL</name>
    <name evidence="5" type="ORF">ACFOND_00910</name>
</gene>
<feature type="binding site" evidence="2">
    <location>
        <position position="211"/>
    </location>
    <ligand>
        <name>Mg(2+)</name>
        <dbReference type="ChEBI" id="CHEBI:18420"/>
        <label>3</label>
    </ligand>
</feature>
<feature type="domain" description="PurM-like N-terminal" evidence="3">
    <location>
        <begin position="32"/>
        <end position="141"/>
    </location>
</feature>
<comment type="miscellaneous">
    <text evidence="2">Reaction mechanism of ThiL seems to utilize a direct, inline transfer of the gamma-phosphate of ATP to TMP rather than a phosphorylated enzyme intermediate.</text>
</comment>
<feature type="binding site" evidence="2">
    <location>
        <position position="213"/>
    </location>
    <ligand>
        <name>ATP</name>
        <dbReference type="ChEBI" id="CHEBI:30616"/>
    </ligand>
</feature>
<dbReference type="RefSeq" id="WP_290280905.1">
    <property type="nucleotide sequence ID" value="NZ_JAUFQI010000001.1"/>
</dbReference>
<evidence type="ECO:0000256" key="2">
    <source>
        <dbReference type="HAMAP-Rule" id="MF_02128"/>
    </source>
</evidence>
<dbReference type="HAMAP" id="MF_02128">
    <property type="entry name" value="TMP_kinase"/>
    <property type="match status" value="1"/>
</dbReference>
<keyword evidence="2 5" id="KW-0418">Kinase</keyword>
<evidence type="ECO:0000313" key="5">
    <source>
        <dbReference type="EMBL" id="MFC3700182.1"/>
    </source>
</evidence>
<keyword evidence="2 5" id="KW-0808">Transferase</keyword>
<feature type="binding site" evidence="2">
    <location>
        <position position="214"/>
    </location>
    <ligand>
        <name>Mg(2+)</name>
        <dbReference type="ChEBI" id="CHEBI:18420"/>
        <label>5</label>
    </ligand>
</feature>
<dbReference type="EC" id="2.7.4.16" evidence="2"/>
<keyword evidence="2" id="KW-0547">Nucleotide-binding</keyword>
<protein>
    <recommendedName>
        <fullName evidence="2">Thiamine-monophosphate kinase</fullName>
        <shortName evidence="2">TMP kinase</shortName>
        <shortName evidence="2">Thiamine-phosphate kinase</shortName>
        <ecNumber evidence="2">2.7.4.16</ecNumber>
    </recommendedName>
</protein>
<feature type="binding site" evidence="2">
    <location>
        <position position="148"/>
    </location>
    <ligand>
        <name>ATP</name>
        <dbReference type="ChEBI" id="CHEBI:30616"/>
    </ligand>
</feature>
<dbReference type="InterPro" id="IPR036921">
    <property type="entry name" value="PurM-like_N_sf"/>
</dbReference>
<dbReference type="PANTHER" id="PTHR30270:SF0">
    <property type="entry name" value="THIAMINE-MONOPHOSPHATE KINASE"/>
    <property type="match status" value="1"/>
</dbReference>
<evidence type="ECO:0000259" key="3">
    <source>
        <dbReference type="Pfam" id="PF00586"/>
    </source>
</evidence>
<dbReference type="CDD" id="cd02194">
    <property type="entry name" value="ThiL"/>
    <property type="match status" value="1"/>
</dbReference>
<organism evidence="5 6">
    <name type="scientific">Reinekea marina</name>
    <dbReference type="NCBI Taxonomy" id="1310421"/>
    <lineage>
        <taxon>Bacteria</taxon>
        <taxon>Pseudomonadati</taxon>
        <taxon>Pseudomonadota</taxon>
        <taxon>Gammaproteobacteria</taxon>
        <taxon>Oceanospirillales</taxon>
        <taxon>Saccharospirillaceae</taxon>
        <taxon>Reinekea</taxon>
    </lineage>
</organism>
<feature type="binding site" evidence="2">
    <location>
        <position position="77"/>
    </location>
    <ligand>
        <name>Mg(2+)</name>
        <dbReference type="ChEBI" id="CHEBI:18420"/>
        <label>2</label>
    </ligand>
</feature>
<keyword evidence="2" id="KW-0479">Metal-binding</keyword>
<dbReference type="Pfam" id="PF02769">
    <property type="entry name" value="AIRS_C"/>
    <property type="match status" value="1"/>
</dbReference>
<comment type="caution">
    <text evidence="2">Lacks conserved residue(s) required for the propagation of feature annotation.</text>
</comment>
<evidence type="ECO:0000259" key="4">
    <source>
        <dbReference type="Pfam" id="PF02769"/>
    </source>
</evidence>
<feature type="binding site" evidence="2">
    <location>
        <position position="34"/>
    </location>
    <ligand>
        <name>Mg(2+)</name>
        <dbReference type="ChEBI" id="CHEBI:18420"/>
        <label>3</label>
    </ligand>
</feature>
<sequence length="319" mass="34660">MSHNSIMHEFDLIKQCFTNWPQQHNDVAVGIGDDCLLWMGTTPLVVSADTAVSGRHFPEFASPEQVAQRVFLPAISDLAAMGAKPAFFTLALTLPKRFNDDWVIAFAKRLQQLSVQTQCMLAGGDTTQGEQLTITLSVHGTCAHPLLRSGANVGDDVWVTGWLGQAAAALPAVLSRQENTVPNAWRQAYWQPQPPLKFAEQLVGIVHSAMDISDGLAGDAQHLAKASQVDLALNLNSLPLDEPLRALGEEGVRHAVAGGDDYQLLFTADSSVQREILALANTENVNVTKIGSVQAGSGSVKWYDNQQLIDLPWQSFQHF</sequence>
<dbReference type="SUPFAM" id="SSF55326">
    <property type="entry name" value="PurM N-terminal domain-like"/>
    <property type="match status" value="1"/>
</dbReference>
<dbReference type="EMBL" id="JBHRYN010000003">
    <property type="protein sequence ID" value="MFC3700182.1"/>
    <property type="molecule type" value="Genomic_DNA"/>
</dbReference>
<dbReference type="Gene3D" id="3.90.650.10">
    <property type="entry name" value="PurM-like C-terminal domain"/>
    <property type="match status" value="1"/>
</dbReference>
<dbReference type="SUPFAM" id="SSF56042">
    <property type="entry name" value="PurM C-terminal domain-like"/>
    <property type="match status" value="1"/>
</dbReference>
<feature type="binding site" evidence="2">
    <location>
        <position position="316"/>
    </location>
    <ligand>
        <name>substrate</name>
    </ligand>
</feature>
<dbReference type="Gene3D" id="3.30.1330.10">
    <property type="entry name" value="PurM-like, N-terminal domain"/>
    <property type="match status" value="1"/>
</dbReference>
<keyword evidence="6" id="KW-1185">Reference proteome</keyword>
<dbReference type="NCBIfam" id="TIGR01379">
    <property type="entry name" value="thiL"/>
    <property type="match status" value="1"/>
</dbReference>
<feature type="binding site" evidence="2">
    <location>
        <position position="77"/>
    </location>
    <ligand>
        <name>Mg(2+)</name>
        <dbReference type="ChEBI" id="CHEBI:18420"/>
        <label>4</label>
    </ligand>
</feature>
<dbReference type="GO" id="GO:0009030">
    <property type="term" value="F:thiamine-phosphate kinase activity"/>
    <property type="evidence" value="ECO:0007669"/>
    <property type="project" value="UniProtKB-EC"/>
</dbReference>
<feature type="binding site" evidence="2">
    <location>
        <position position="56"/>
    </location>
    <ligand>
        <name>substrate</name>
    </ligand>
</feature>
<keyword evidence="1 2" id="KW-0784">Thiamine biosynthesis</keyword>
<comment type="catalytic activity">
    <reaction evidence="2">
        <text>thiamine phosphate + ATP = thiamine diphosphate + ADP</text>
        <dbReference type="Rhea" id="RHEA:15913"/>
        <dbReference type="ChEBI" id="CHEBI:30616"/>
        <dbReference type="ChEBI" id="CHEBI:37575"/>
        <dbReference type="ChEBI" id="CHEBI:58937"/>
        <dbReference type="ChEBI" id="CHEBI:456216"/>
        <dbReference type="EC" id="2.7.4.16"/>
    </reaction>
</comment>
<evidence type="ECO:0000313" key="6">
    <source>
        <dbReference type="Proteomes" id="UP001595710"/>
    </source>
</evidence>
<dbReference type="InterPro" id="IPR010918">
    <property type="entry name" value="PurM-like_C_dom"/>
</dbReference>
<comment type="pathway">
    <text evidence="2">Cofactor biosynthesis; thiamine diphosphate biosynthesis; thiamine diphosphate from thiamine phosphate: step 1/1.</text>
</comment>
<feature type="binding site" evidence="2">
    <location>
        <position position="49"/>
    </location>
    <ligand>
        <name>Mg(2+)</name>
        <dbReference type="ChEBI" id="CHEBI:18420"/>
        <label>2</label>
    </ligand>
</feature>
<feature type="binding site" evidence="2">
    <location>
        <position position="34"/>
    </location>
    <ligand>
        <name>Mg(2+)</name>
        <dbReference type="ChEBI" id="CHEBI:18420"/>
        <label>4</label>
    </ligand>
</feature>
<evidence type="ECO:0000256" key="1">
    <source>
        <dbReference type="ARBA" id="ARBA00022977"/>
    </source>
</evidence>
<reference evidence="6" key="1">
    <citation type="journal article" date="2019" name="Int. J. Syst. Evol. Microbiol.">
        <title>The Global Catalogue of Microorganisms (GCM) 10K type strain sequencing project: providing services to taxonomists for standard genome sequencing and annotation.</title>
        <authorList>
            <consortium name="The Broad Institute Genomics Platform"/>
            <consortium name="The Broad Institute Genome Sequencing Center for Infectious Disease"/>
            <person name="Wu L."/>
            <person name="Ma J."/>
        </authorList>
    </citation>
    <scope>NUCLEOTIDE SEQUENCE [LARGE SCALE GENOMIC DNA]</scope>
    <source>
        <strain evidence="6">CECT 8288</strain>
    </source>
</reference>
<dbReference type="Pfam" id="PF00586">
    <property type="entry name" value="AIRS"/>
    <property type="match status" value="1"/>
</dbReference>
<keyword evidence="2" id="KW-0067">ATP-binding</keyword>
<feature type="binding site" evidence="2">
    <location>
        <begin position="124"/>
        <end position="125"/>
    </location>
    <ligand>
        <name>ATP</name>
        <dbReference type="ChEBI" id="CHEBI:30616"/>
    </ligand>
</feature>
<feature type="binding site" evidence="2">
    <location>
        <position position="260"/>
    </location>
    <ligand>
        <name>substrate</name>
    </ligand>
</feature>
<feature type="binding site" evidence="2">
    <location>
        <position position="49"/>
    </location>
    <ligand>
        <name>Mg(2+)</name>
        <dbReference type="ChEBI" id="CHEBI:18420"/>
        <label>1</label>
    </ligand>
</feature>
<comment type="similarity">
    <text evidence="2">Belongs to the thiamine-monophosphate kinase family.</text>
</comment>
<feature type="binding site" evidence="2">
    <location>
        <position position="125"/>
    </location>
    <ligand>
        <name>Mg(2+)</name>
        <dbReference type="ChEBI" id="CHEBI:18420"/>
        <label>1</label>
    </ligand>
</feature>
<dbReference type="InterPro" id="IPR006283">
    <property type="entry name" value="ThiL-like"/>
</dbReference>
<dbReference type="PANTHER" id="PTHR30270">
    <property type="entry name" value="THIAMINE-MONOPHOSPHATE KINASE"/>
    <property type="match status" value="1"/>
</dbReference>
<dbReference type="InterPro" id="IPR036676">
    <property type="entry name" value="PurM-like_C_sf"/>
</dbReference>
<feature type="binding site" evidence="2">
    <location>
        <position position="47"/>
    </location>
    <ligand>
        <name>Mg(2+)</name>
        <dbReference type="ChEBI" id="CHEBI:18420"/>
        <label>4</label>
    </ligand>
</feature>
<accession>A0ABV7WM68</accession>
<comment type="function">
    <text evidence="2">Catalyzes the ATP-dependent phosphorylation of thiamine-monophosphate (TMP) to form thiamine-pyrophosphate (TPP), the active form of vitamin B1.</text>
</comment>
<proteinExistence type="inferred from homology"/>
<dbReference type="InterPro" id="IPR016188">
    <property type="entry name" value="PurM-like_N"/>
</dbReference>